<dbReference type="AlphaFoldDB" id="A0A067P9J3"/>
<accession>A0A067P9J3</accession>
<dbReference type="Proteomes" id="UP000027265">
    <property type="component" value="Unassembled WGS sequence"/>
</dbReference>
<dbReference type="HOGENOM" id="CLU_1503655_0_0_1"/>
<name>A0A067P9J3_9AGAM</name>
<gene>
    <name evidence="1" type="ORF">JAAARDRAFT_200011</name>
</gene>
<reference evidence="2" key="1">
    <citation type="journal article" date="2014" name="Proc. Natl. Acad. Sci. U.S.A.">
        <title>Extensive sampling of basidiomycete genomes demonstrates inadequacy of the white-rot/brown-rot paradigm for wood decay fungi.</title>
        <authorList>
            <person name="Riley R."/>
            <person name="Salamov A.A."/>
            <person name="Brown D.W."/>
            <person name="Nagy L.G."/>
            <person name="Floudas D."/>
            <person name="Held B.W."/>
            <person name="Levasseur A."/>
            <person name="Lombard V."/>
            <person name="Morin E."/>
            <person name="Otillar R."/>
            <person name="Lindquist E.A."/>
            <person name="Sun H."/>
            <person name="LaButti K.M."/>
            <person name="Schmutz J."/>
            <person name="Jabbour D."/>
            <person name="Luo H."/>
            <person name="Baker S.E."/>
            <person name="Pisabarro A.G."/>
            <person name="Walton J.D."/>
            <person name="Blanchette R.A."/>
            <person name="Henrissat B."/>
            <person name="Martin F."/>
            <person name="Cullen D."/>
            <person name="Hibbett D.S."/>
            <person name="Grigoriev I.V."/>
        </authorList>
    </citation>
    <scope>NUCLEOTIDE SEQUENCE [LARGE SCALE GENOMIC DNA]</scope>
    <source>
        <strain evidence="2">MUCL 33604</strain>
    </source>
</reference>
<protein>
    <submittedName>
        <fullName evidence="1">Uncharacterized protein</fullName>
    </submittedName>
</protein>
<dbReference type="EMBL" id="KL197760">
    <property type="protein sequence ID" value="KDQ50465.1"/>
    <property type="molecule type" value="Genomic_DNA"/>
</dbReference>
<keyword evidence="2" id="KW-1185">Reference proteome</keyword>
<evidence type="ECO:0000313" key="1">
    <source>
        <dbReference type="EMBL" id="KDQ50465.1"/>
    </source>
</evidence>
<organism evidence="1 2">
    <name type="scientific">Jaapia argillacea MUCL 33604</name>
    <dbReference type="NCBI Taxonomy" id="933084"/>
    <lineage>
        <taxon>Eukaryota</taxon>
        <taxon>Fungi</taxon>
        <taxon>Dikarya</taxon>
        <taxon>Basidiomycota</taxon>
        <taxon>Agaricomycotina</taxon>
        <taxon>Agaricomycetes</taxon>
        <taxon>Agaricomycetidae</taxon>
        <taxon>Jaapiales</taxon>
        <taxon>Jaapiaceae</taxon>
        <taxon>Jaapia</taxon>
    </lineage>
</organism>
<dbReference type="InParanoid" id="A0A067P9J3"/>
<proteinExistence type="predicted"/>
<sequence>MDGCLPLANGVDCMFSLSPWPNGKPRSIEAFPWPSPTLPEKYKVANPRDYRRRDQVPLLIYGIECSTQEIMRYAKKYKLGPEEFWDSDNKLHVACVIEDVIRRLNKRTRYKIHFRFPVSRSGWTGVFGIYSNHRFVEEEMTEEEEEVDVFNILNEELGTIGRPPMWHWDAGNHWDPWYS</sequence>
<evidence type="ECO:0000313" key="2">
    <source>
        <dbReference type="Proteomes" id="UP000027265"/>
    </source>
</evidence>